<dbReference type="Pfam" id="PF01738">
    <property type="entry name" value="DLH"/>
    <property type="match status" value="1"/>
</dbReference>
<reference evidence="3" key="2">
    <citation type="submission" date="2012-03" db="EMBL/GenBank/DDBJ databases">
        <title>The complete genome sequence of the pioneer microbe on fresh volcanic deposit, Leptospirillum ferrooxidans strain C2-3.</title>
        <authorList>
            <person name="Fujimura R."/>
            <person name="Sato Y."/>
            <person name="Nishizawa T."/>
            <person name="Nanba K."/>
            <person name="Oshima K."/>
            <person name="Hattori M."/>
            <person name="Kamijo T."/>
            <person name="Ohta H."/>
        </authorList>
    </citation>
    <scope>NUCLEOTIDE SEQUENCE [LARGE SCALE GENOMIC DNA]</scope>
    <source>
        <strain evidence="3">C2-3</strain>
    </source>
</reference>
<evidence type="ECO:0000313" key="2">
    <source>
        <dbReference type="EMBL" id="BAM06922.1"/>
    </source>
</evidence>
<dbReference type="RefSeq" id="WP_014449411.1">
    <property type="nucleotide sequence ID" value="NC_017094.1"/>
</dbReference>
<dbReference type="STRING" id="1162668.LFE_1237"/>
<dbReference type="OrthoDB" id="3208682at2"/>
<dbReference type="AlphaFoldDB" id="I0INS3"/>
<dbReference type="InterPro" id="IPR029058">
    <property type="entry name" value="AB_hydrolase_fold"/>
</dbReference>
<dbReference type="HOGENOM" id="CLU_054590_7_3_0"/>
<dbReference type="InterPro" id="IPR002925">
    <property type="entry name" value="Dienelactn_hydro"/>
</dbReference>
<organism evidence="2 3">
    <name type="scientific">Leptospirillum ferrooxidans (strain C2-3)</name>
    <dbReference type="NCBI Taxonomy" id="1162668"/>
    <lineage>
        <taxon>Bacteria</taxon>
        <taxon>Pseudomonadati</taxon>
        <taxon>Nitrospirota</taxon>
        <taxon>Nitrospiria</taxon>
        <taxon>Nitrospirales</taxon>
        <taxon>Nitrospiraceae</taxon>
        <taxon>Leptospirillum</taxon>
    </lineage>
</organism>
<evidence type="ECO:0000313" key="3">
    <source>
        <dbReference type="Proteomes" id="UP000007382"/>
    </source>
</evidence>
<dbReference type="Gene3D" id="3.40.50.1820">
    <property type="entry name" value="alpha/beta hydrolase"/>
    <property type="match status" value="1"/>
</dbReference>
<dbReference type="PANTHER" id="PTHR46623:SF6">
    <property type="entry name" value="ALPHA_BETA-HYDROLASES SUPERFAMILY PROTEIN"/>
    <property type="match status" value="1"/>
</dbReference>
<dbReference type="eggNOG" id="COG0412">
    <property type="taxonomic scope" value="Bacteria"/>
</dbReference>
<protein>
    <submittedName>
        <fullName evidence="2">Putative carboxymethylenebutenolidase</fullName>
    </submittedName>
</protein>
<proteinExistence type="predicted"/>
<dbReference type="Proteomes" id="UP000007382">
    <property type="component" value="Chromosome"/>
</dbReference>
<reference evidence="2 3" key="1">
    <citation type="journal article" date="2012" name="J. Bacteriol.">
        <title>Complete Genome Sequence of Leptospirillum ferrooxidans Strain C2-3, Isolated from a Fresh Volcanic Ash Deposit on the Island of Miyake, Japan.</title>
        <authorList>
            <person name="Fujimura R."/>
            <person name="Sato Y."/>
            <person name="Nishizawa T."/>
            <person name="Oshima K."/>
            <person name="Kim S.-W."/>
            <person name="Hattori M."/>
            <person name="Kamijo T."/>
            <person name="Ohta H."/>
        </authorList>
    </citation>
    <scope>NUCLEOTIDE SEQUENCE [LARGE SCALE GENOMIC DNA]</scope>
    <source>
        <strain evidence="2 3">C2-3</strain>
    </source>
</reference>
<feature type="domain" description="Dienelactone hydrolase" evidence="1">
    <location>
        <begin position="33"/>
        <end position="253"/>
    </location>
</feature>
<dbReference type="EMBL" id="AP012342">
    <property type="protein sequence ID" value="BAM06922.1"/>
    <property type="molecule type" value="Genomic_DNA"/>
</dbReference>
<dbReference type="GO" id="GO:0016787">
    <property type="term" value="F:hydrolase activity"/>
    <property type="evidence" value="ECO:0007669"/>
    <property type="project" value="InterPro"/>
</dbReference>
<gene>
    <name evidence="2" type="ordered locus">LFE_1237</name>
</gene>
<dbReference type="InterPro" id="IPR051049">
    <property type="entry name" value="Dienelactone_hydrolase-like"/>
</dbReference>
<dbReference type="KEGG" id="lfc:LFE_1237"/>
<evidence type="ECO:0000259" key="1">
    <source>
        <dbReference type="Pfam" id="PF01738"/>
    </source>
</evidence>
<sequence>MQQKSDHVFERWPQDGLFSEINTSKVDLGKGLTGVLALPEEKGPRPAVIVIMEAFGLNDFVVDVLRLFAKEGYVALAPDIYHGAIYDYENFGPAIEHLSTLKDHEVVSEIGLSIDYLTHRKEVDPERLAVSGFCMGGRLSFLSLATYSEKLKAAVAFYPGSLAIEGKDRLGREGVLSKGTLLKSPVLFLYGADDPSIPPSEHAKIVETLGNWKKEYVLAAYPGAGHGFFNGRRNSYHLESAKKAWDLARTFLHSCFSGTPSH</sequence>
<keyword evidence="3" id="KW-1185">Reference proteome</keyword>
<dbReference type="PANTHER" id="PTHR46623">
    <property type="entry name" value="CARBOXYMETHYLENEBUTENOLIDASE-RELATED"/>
    <property type="match status" value="1"/>
</dbReference>
<accession>I0INS3</accession>
<dbReference type="PATRIC" id="fig|1162668.3.peg.1439"/>
<dbReference type="SUPFAM" id="SSF53474">
    <property type="entry name" value="alpha/beta-Hydrolases"/>
    <property type="match status" value="1"/>
</dbReference>
<name>I0INS3_LEPFC</name>